<organism evidence="2 3">
    <name type="scientific">Armillaria ostoyae</name>
    <name type="common">Armillaria root rot fungus</name>
    <dbReference type="NCBI Taxonomy" id="47428"/>
    <lineage>
        <taxon>Eukaryota</taxon>
        <taxon>Fungi</taxon>
        <taxon>Dikarya</taxon>
        <taxon>Basidiomycota</taxon>
        <taxon>Agaricomycotina</taxon>
        <taxon>Agaricomycetes</taxon>
        <taxon>Agaricomycetidae</taxon>
        <taxon>Agaricales</taxon>
        <taxon>Marasmiineae</taxon>
        <taxon>Physalacriaceae</taxon>
        <taxon>Armillaria</taxon>
    </lineage>
</organism>
<dbReference type="EMBL" id="FUEG01000076">
    <property type="protein sequence ID" value="SJL18929.1"/>
    <property type="molecule type" value="Genomic_DNA"/>
</dbReference>
<feature type="compositionally biased region" description="Pro residues" evidence="1">
    <location>
        <begin position="1"/>
        <end position="13"/>
    </location>
</feature>
<dbReference type="OrthoDB" id="10641895at2759"/>
<evidence type="ECO:0000313" key="3">
    <source>
        <dbReference type="Proteomes" id="UP000219338"/>
    </source>
</evidence>
<feature type="compositionally biased region" description="Polar residues" evidence="1">
    <location>
        <begin position="87"/>
        <end position="96"/>
    </location>
</feature>
<evidence type="ECO:0000313" key="2">
    <source>
        <dbReference type="EMBL" id="SJL18929.1"/>
    </source>
</evidence>
<reference evidence="3" key="1">
    <citation type="journal article" date="2017" name="Nat. Ecol. Evol.">
        <title>Genome expansion and lineage-specific genetic innovations in the forest pathogenic fungi Armillaria.</title>
        <authorList>
            <person name="Sipos G."/>
            <person name="Prasanna A.N."/>
            <person name="Walter M.C."/>
            <person name="O'Connor E."/>
            <person name="Balint B."/>
            <person name="Krizsan K."/>
            <person name="Kiss B."/>
            <person name="Hess J."/>
            <person name="Varga T."/>
            <person name="Slot J."/>
            <person name="Riley R."/>
            <person name="Boka B."/>
            <person name="Rigling D."/>
            <person name="Barry K."/>
            <person name="Lee J."/>
            <person name="Mihaltcheva S."/>
            <person name="LaButti K."/>
            <person name="Lipzen A."/>
            <person name="Waldron R."/>
            <person name="Moloney N.M."/>
            <person name="Sperisen C."/>
            <person name="Kredics L."/>
            <person name="Vagvoelgyi C."/>
            <person name="Patrignani A."/>
            <person name="Fitzpatrick D."/>
            <person name="Nagy I."/>
            <person name="Doyle S."/>
            <person name="Anderson J.B."/>
            <person name="Grigoriev I.V."/>
            <person name="Gueldener U."/>
            <person name="Muensterkoetter M."/>
            <person name="Nagy L.G."/>
        </authorList>
    </citation>
    <scope>NUCLEOTIDE SEQUENCE [LARGE SCALE GENOMIC DNA]</scope>
    <source>
        <strain evidence="3">C18/9</strain>
    </source>
</reference>
<keyword evidence="3" id="KW-1185">Reference proteome</keyword>
<protein>
    <submittedName>
        <fullName evidence="2">Uncharacterized protein</fullName>
    </submittedName>
</protein>
<dbReference type="Proteomes" id="UP000219338">
    <property type="component" value="Unassembled WGS sequence"/>
</dbReference>
<gene>
    <name evidence="2" type="ORF">ARMOST_22531</name>
</gene>
<feature type="region of interest" description="Disordered" evidence="1">
    <location>
        <begin position="57"/>
        <end position="96"/>
    </location>
</feature>
<accession>A0A284SD54</accession>
<feature type="region of interest" description="Disordered" evidence="1">
    <location>
        <begin position="1"/>
        <end position="22"/>
    </location>
</feature>
<evidence type="ECO:0000256" key="1">
    <source>
        <dbReference type="SAM" id="MobiDB-lite"/>
    </source>
</evidence>
<proteinExistence type="predicted"/>
<dbReference type="AlphaFoldDB" id="A0A284SD54"/>
<sequence>MPPQDHPTFPEPPCHWNDPPLPRNMAGTYSLATTVHRPCPTHLNPSQHIPQIGIAPEWTVPTLPGPPTGTRYHPHDHPTSPLPPGQWLSSDSNTKNPFTLRQRRIEPLREVIIIHDSPSPPPVPPRANDNPLNPNGPDYEWPILSAVDRQILGPHRSQAWEL</sequence>
<feature type="region of interest" description="Disordered" evidence="1">
    <location>
        <begin position="115"/>
        <end position="136"/>
    </location>
</feature>
<name>A0A284SD54_ARMOS</name>